<dbReference type="PANTHER" id="PTHR31596:SF1">
    <property type="entry name" value="T-CELL ACTIVATION INHIBITOR, MITOCHONDRIAL"/>
    <property type="match status" value="1"/>
</dbReference>
<organism evidence="4 5">
    <name type="scientific">Folsomia candida</name>
    <name type="common">Springtail</name>
    <dbReference type="NCBI Taxonomy" id="158441"/>
    <lineage>
        <taxon>Eukaryota</taxon>
        <taxon>Metazoa</taxon>
        <taxon>Ecdysozoa</taxon>
        <taxon>Arthropoda</taxon>
        <taxon>Hexapoda</taxon>
        <taxon>Collembola</taxon>
        <taxon>Entomobryomorpha</taxon>
        <taxon>Isotomoidea</taxon>
        <taxon>Isotomidae</taxon>
        <taxon>Proisotominae</taxon>
        <taxon>Folsomia</taxon>
    </lineage>
</organism>
<evidence type="ECO:0000313" key="4">
    <source>
        <dbReference type="EMBL" id="OXA62203.1"/>
    </source>
</evidence>
<comment type="caution">
    <text evidence="4">The sequence shown here is derived from an EMBL/GenBank/DDBJ whole genome shotgun (WGS) entry which is preliminary data.</text>
</comment>
<reference evidence="4 5" key="1">
    <citation type="submission" date="2015-12" db="EMBL/GenBank/DDBJ databases">
        <title>The genome of Folsomia candida.</title>
        <authorList>
            <person name="Faddeeva A."/>
            <person name="Derks M.F."/>
            <person name="Anvar Y."/>
            <person name="Smit S."/>
            <person name="Van Straalen N."/>
            <person name="Roelofs D."/>
        </authorList>
    </citation>
    <scope>NUCLEOTIDE SEQUENCE [LARGE SCALE GENOMIC DNA]</scope>
    <source>
        <strain evidence="4 5">VU population</strain>
        <tissue evidence="4">Whole body</tissue>
    </source>
</reference>
<sequence>MGLMTSPRQVTQLLSHRWGPKFFTLSQSVPELNLWNRQLCRSLSSGEAFTALKPFFFAVHPDLFGQFPKERAVNEDSLKQLNSYIESATVNRPLPSTHLTFYLRTGSPRVSLPTITNFQSVNITLGNKDVRKTIHSILESCNLPTSYLDNLPQASSEYVRSHMEAHHYKTENEMNKYYTRPEDVQDVENDIEDALNAQDSLRVWLEANVLSARKKLLDCWPIREDVVKLKQTISDSLGVLDVIWECGWGIKHCRGCLQSFLSLAHHHPESMKILRGKTIIFGRETGINLDGHVILNSGEVRANWLDSIKRANRHNVIISRIPRVELALSRALKDINIVHRKFEPTRMVDHYESNLTKLITSIGDYKGRCTFPSQWPRSLSHLELVVESDSGPLMLSPTGQIIVPSSCPPFLLVNFITDKMEEATSKLDQYKKEKYEERDLHSRCMIELGLYALEKADNVTPSLMIDCLNRLLCRAEELNPILTGCHLWVTTYYSVQSDGEICIPWNFK</sequence>
<accession>A0A226EX63</accession>
<keyword evidence="1" id="KW-0175">Coiled coil</keyword>
<dbReference type="InterPro" id="IPR028031">
    <property type="entry name" value="DUF4460"/>
</dbReference>
<dbReference type="Proteomes" id="UP000198287">
    <property type="component" value="Unassembled WGS sequence"/>
</dbReference>
<proteinExistence type="predicted"/>
<evidence type="ECO:0000256" key="1">
    <source>
        <dbReference type="SAM" id="Coils"/>
    </source>
</evidence>
<dbReference type="InterPro" id="IPR027986">
    <property type="entry name" value="TCAIM"/>
</dbReference>
<evidence type="ECO:0000259" key="2">
    <source>
        <dbReference type="Pfam" id="PF14687"/>
    </source>
</evidence>
<name>A0A226EX63_FOLCA</name>
<dbReference type="Pfam" id="PF14687">
    <property type="entry name" value="DUF4460"/>
    <property type="match status" value="1"/>
</dbReference>
<dbReference type="EMBL" id="LNIX01000001">
    <property type="protein sequence ID" value="OXA62203.1"/>
    <property type="molecule type" value="Genomic_DNA"/>
</dbReference>
<dbReference type="GO" id="GO:0005739">
    <property type="term" value="C:mitochondrion"/>
    <property type="evidence" value="ECO:0007669"/>
    <property type="project" value="TreeGrafter"/>
</dbReference>
<dbReference type="OMA" id="KLHISHY"/>
<gene>
    <name evidence="4" type="ORF">Fcan01_03420</name>
</gene>
<feature type="domain" description="DUF4461" evidence="3">
    <location>
        <begin position="200"/>
        <end position="508"/>
    </location>
</feature>
<evidence type="ECO:0000313" key="5">
    <source>
        <dbReference type="Proteomes" id="UP000198287"/>
    </source>
</evidence>
<keyword evidence="5" id="KW-1185">Reference proteome</keyword>
<feature type="coiled-coil region" evidence="1">
    <location>
        <begin position="413"/>
        <end position="440"/>
    </location>
</feature>
<protein>
    <submittedName>
        <fullName evidence="4">T-cell activation inhibitor, mitochondrial</fullName>
    </submittedName>
</protein>
<dbReference type="Pfam" id="PF14688">
    <property type="entry name" value="DUF4461"/>
    <property type="match status" value="1"/>
</dbReference>
<dbReference type="AlphaFoldDB" id="A0A226EX63"/>
<dbReference type="PANTHER" id="PTHR31596">
    <property type="entry name" value="T-CELL ACTIVATION INHIBITOR, MITOCHONDRIAL"/>
    <property type="match status" value="1"/>
</dbReference>
<feature type="domain" description="DUF4460" evidence="2">
    <location>
        <begin position="40"/>
        <end position="143"/>
    </location>
</feature>
<dbReference type="OrthoDB" id="4238at2759"/>
<dbReference type="InterPro" id="IPR027989">
    <property type="entry name" value="DUF4461"/>
</dbReference>
<evidence type="ECO:0000259" key="3">
    <source>
        <dbReference type="Pfam" id="PF14688"/>
    </source>
</evidence>